<name>A0ABN2TS26_9MICO</name>
<dbReference type="EMBL" id="BAAANB010000001">
    <property type="protein sequence ID" value="GAA2018484.1"/>
    <property type="molecule type" value="Genomic_DNA"/>
</dbReference>
<dbReference type="Proteomes" id="UP001501285">
    <property type="component" value="Unassembled WGS sequence"/>
</dbReference>
<proteinExistence type="predicted"/>
<evidence type="ECO:0000313" key="1">
    <source>
        <dbReference type="EMBL" id="GAA2018484.1"/>
    </source>
</evidence>
<protein>
    <submittedName>
        <fullName evidence="1">Uncharacterized protein</fullName>
    </submittedName>
</protein>
<reference evidence="1 2" key="1">
    <citation type="journal article" date="2019" name="Int. J. Syst. Evol. Microbiol.">
        <title>The Global Catalogue of Microorganisms (GCM) 10K type strain sequencing project: providing services to taxonomists for standard genome sequencing and annotation.</title>
        <authorList>
            <consortium name="The Broad Institute Genomics Platform"/>
            <consortium name="The Broad Institute Genome Sequencing Center for Infectious Disease"/>
            <person name="Wu L."/>
            <person name="Ma J."/>
        </authorList>
    </citation>
    <scope>NUCLEOTIDE SEQUENCE [LARGE SCALE GENOMIC DNA]</scope>
    <source>
        <strain evidence="1 2">JCM 14283</strain>
    </source>
</reference>
<accession>A0ABN2TS26</accession>
<organism evidence="1 2">
    <name type="scientific">Terrabacter terrae</name>
    <dbReference type="NCBI Taxonomy" id="318434"/>
    <lineage>
        <taxon>Bacteria</taxon>
        <taxon>Bacillati</taxon>
        <taxon>Actinomycetota</taxon>
        <taxon>Actinomycetes</taxon>
        <taxon>Micrococcales</taxon>
        <taxon>Intrasporangiaceae</taxon>
        <taxon>Terrabacter</taxon>
    </lineage>
</organism>
<sequence>MITTVLAFNVANAPFKRLNARKSHSGAGLLYVRGPLWPNLLDENGRTTYWWCARPVLLVVAYWFTGGRC</sequence>
<gene>
    <name evidence="1" type="ORF">GCM10009740_02890</name>
</gene>
<keyword evidence="2" id="KW-1185">Reference proteome</keyword>
<evidence type="ECO:0000313" key="2">
    <source>
        <dbReference type="Proteomes" id="UP001501285"/>
    </source>
</evidence>
<comment type="caution">
    <text evidence="1">The sequence shown here is derived from an EMBL/GenBank/DDBJ whole genome shotgun (WGS) entry which is preliminary data.</text>
</comment>